<dbReference type="EMBL" id="JBITLV010000003">
    <property type="protein sequence ID" value="MFI7587384.1"/>
    <property type="molecule type" value="Genomic_DNA"/>
</dbReference>
<reference evidence="1 2" key="1">
    <citation type="submission" date="2024-10" db="EMBL/GenBank/DDBJ databases">
        <title>The Natural Products Discovery Center: Release of the First 8490 Sequenced Strains for Exploring Actinobacteria Biosynthetic Diversity.</title>
        <authorList>
            <person name="Kalkreuter E."/>
            <person name="Kautsar S.A."/>
            <person name="Yang D."/>
            <person name="Bader C.D."/>
            <person name="Teijaro C.N."/>
            <person name="Fluegel L."/>
            <person name="Davis C.M."/>
            <person name="Simpson J.R."/>
            <person name="Lauterbach L."/>
            <person name="Steele A.D."/>
            <person name="Gui C."/>
            <person name="Meng S."/>
            <person name="Li G."/>
            <person name="Viehrig K."/>
            <person name="Ye F."/>
            <person name="Su P."/>
            <person name="Kiefer A.F."/>
            <person name="Nichols A."/>
            <person name="Cepeda A.J."/>
            <person name="Yan W."/>
            <person name="Fan B."/>
            <person name="Jiang Y."/>
            <person name="Adhikari A."/>
            <person name="Zheng C.-J."/>
            <person name="Schuster L."/>
            <person name="Cowan T.M."/>
            <person name="Smanski M.J."/>
            <person name="Chevrette M.G."/>
            <person name="De Carvalho L.P.S."/>
            <person name="Shen B."/>
        </authorList>
    </citation>
    <scope>NUCLEOTIDE SEQUENCE [LARGE SCALE GENOMIC DNA]</scope>
    <source>
        <strain evidence="1 2">NPDC049639</strain>
    </source>
</reference>
<evidence type="ECO:0000313" key="1">
    <source>
        <dbReference type="EMBL" id="MFI7587384.1"/>
    </source>
</evidence>
<dbReference type="Gene3D" id="3.40.50.300">
    <property type="entry name" value="P-loop containing nucleotide triphosphate hydrolases"/>
    <property type="match status" value="1"/>
</dbReference>
<keyword evidence="2" id="KW-1185">Reference proteome</keyword>
<protein>
    <submittedName>
        <fullName evidence="1">AAA family ATPase</fullName>
    </submittedName>
</protein>
<gene>
    <name evidence="1" type="ORF">ACIB24_09950</name>
</gene>
<dbReference type="PANTHER" id="PTHR43883:SF1">
    <property type="entry name" value="GLUCONOKINASE"/>
    <property type="match status" value="1"/>
</dbReference>
<dbReference type="PANTHER" id="PTHR43883">
    <property type="entry name" value="SLR0207 PROTEIN"/>
    <property type="match status" value="1"/>
</dbReference>
<dbReference type="InterPro" id="IPR052732">
    <property type="entry name" value="Cell-binding_unc_protein"/>
</dbReference>
<dbReference type="Pfam" id="PF13671">
    <property type="entry name" value="AAA_33"/>
    <property type="match status" value="1"/>
</dbReference>
<dbReference type="SUPFAM" id="SSF56112">
    <property type="entry name" value="Protein kinase-like (PK-like)"/>
    <property type="match status" value="1"/>
</dbReference>
<dbReference type="InterPro" id="IPR027417">
    <property type="entry name" value="P-loop_NTPase"/>
</dbReference>
<comment type="caution">
    <text evidence="1">The sequence shown here is derived from an EMBL/GenBank/DDBJ whole genome shotgun (WGS) entry which is preliminary data.</text>
</comment>
<dbReference type="InterPro" id="IPR011009">
    <property type="entry name" value="Kinase-like_dom_sf"/>
</dbReference>
<organism evidence="1 2">
    <name type="scientific">Spongisporangium articulatum</name>
    <dbReference type="NCBI Taxonomy" id="3362603"/>
    <lineage>
        <taxon>Bacteria</taxon>
        <taxon>Bacillati</taxon>
        <taxon>Actinomycetota</taxon>
        <taxon>Actinomycetes</taxon>
        <taxon>Kineosporiales</taxon>
        <taxon>Kineosporiaceae</taxon>
        <taxon>Spongisporangium</taxon>
    </lineage>
</organism>
<name>A0ABW8ALX5_9ACTN</name>
<dbReference type="Proteomes" id="UP001612915">
    <property type="component" value="Unassembled WGS sequence"/>
</dbReference>
<dbReference type="RefSeq" id="WP_398278975.1">
    <property type="nucleotide sequence ID" value="NZ_JBITLV010000003.1"/>
</dbReference>
<dbReference type="SUPFAM" id="SSF52540">
    <property type="entry name" value="P-loop containing nucleoside triphosphate hydrolases"/>
    <property type="match status" value="1"/>
</dbReference>
<proteinExistence type="predicted"/>
<sequence>MPVPMPVPALRADVARSSGVVETHCATVFFTGDLAVKVKKALDLGFVDWRTGAARERACRDEVTLNRRFAPDVYLGVADVRLTQRPDGTSSPDACEWAVVMRRMPGDRRLSALIAAGEDVDDGLRVVARLLAAHHATARRSGSIDAQGTPEALGRRWTDNLDALDGFVGRVVDPEPLEQVRELALRYVAGRHRLLTSRIEHGHVRDGHGDLLADDIFCLDDGPRVLDCLEFDPALRALDALDDAACLAMDLERLGAGRHAVRFLRWFGEFSGDPGPAGLGDHYVAYRATMRAKVAALRWAQGDAAAADTARQLVDLALRRLRRAEPRMVLVGGAPGTGKSTVAAGVADRMGAVLLRSDRIRKESAGLDPLGPAGAALGRGLYTPAATDATYATMIARAGELLGLGESVVLDATWGRSEHRWQAEAVATATASRLEQFRCRTSPATARDRLARRRGDASDAGPAVGAALAAAFEPWPEAQDVDTEAAVEDSVQSVVGGCT</sequence>
<accession>A0ABW8ALX5</accession>
<evidence type="ECO:0000313" key="2">
    <source>
        <dbReference type="Proteomes" id="UP001612915"/>
    </source>
</evidence>